<evidence type="ECO:0000256" key="1">
    <source>
        <dbReference type="SAM" id="SignalP"/>
    </source>
</evidence>
<feature type="signal peptide" evidence="1">
    <location>
        <begin position="1"/>
        <end position="30"/>
    </location>
</feature>
<reference evidence="2" key="1">
    <citation type="submission" date="2016-04" db="EMBL/GenBank/DDBJ databases">
        <authorList>
            <person name="Evans L.H."/>
            <person name="Alamgir A."/>
            <person name="Owens N."/>
            <person name="Weber N.D."/>
            <person name="Virtaneva K."/>
            <person name="Barbian K."/>
            <person name="Babar A."/>
            <person name="Rosenke K."/>
        </authorList>
    </citation>
    <scope>NUCLEOTIDE SEQUENCE [LARGE SCALE GENOMIC DNA]</scope>
    <source>
        <strain evidence="2">CBS 101.48</strain>
    </source>
</reference>
<organism evidence="2">
    <name type="scientific">Absidia glauca</name>
    <name type="common">Pin mould</name>
    <dbReference type="NCBI Taxonomy" id="4829"/>
    <lineage>
        <taxon>Eukaryota</taxon>
        <taxon>Fungi</taxon>
        <taxon>Fungi incertae sedis</taxon>
        <taxon>Mucoromycota</taxon>
        <taxon>Mucoromycotina</taxon>
        <taxon>Mucoromycetes</taxon>
        <taxon>Mucorales</taxon>
        <taxon>Cunninghamellaceae</taxon>
        <taxon>Absidia</taxon>
    </lineage>
</organism>
<dbReference type="EMBL" id="LT551908">
    <property type="protein sequence ID" value="SAL97761.1"/>
    <property type="molecule type" value="Genomic_DNA"/>
</dbReference>
<gene>
    <name evidence="2" type="primary">ABSGL_03269.1 scaffold 4278</name>
</gene>
<name>A0A168M049_ABSGL</name>
<dbReference type="AlphaFoldDB" id="A0A168M049"/>
<proteinExistence type="predicted"/>
<evidence type="ECO:0000313" key="3">
    <source>
        <dbReference type="Proteomes" id="UP000078561"/>
    </source>
</evidence>
<dbReference type="InParanoid" id="A0A168M049"/>
<feature type="chain" id="PRO_5007898896" evidence="1">
    <location>
        <begin position="31"/>
        <end position="90"/>
    </location>
</feature>
<accession>A0A168M049</accession>
<dbReference type="Proteomes" id="UP000078561">
    <property type="component" value="Unassembled WGS sequence"/>
</dbReference>
<keyword evidence="1" id="KW-0732">Signal</keyword>
<protein>
    <submittedName>
        <fullName evidence="2">Uncharacterized protein</fullName>
    </submittedName>
</protein>
<evidence type="ECO:0000313" key="2">
    <source>
        <dbReference type="EMBL" id="SAL97761.1"/>
    </source>
</evidence>
<sequence length="90" mass="10227">MGKKSADNFLFFSTFHFFFYQSLILYHMDAQDITNNPSPPEDVVMNDEEAVGALTLEKTVEINTKAPFRECLNEFLVLSSKNDEESLAAL</sequence>
<keyword evidence="3" id="KW-1185">Reference proteome</keyword>